<organism evidence="2 3">
    <name type="scientific">Paenibacillus albilobatus</name>
    <dbReference type="NCBI Taxonomy" id="2716884"/>
    <lineage>
        <taxon>Bacteria</taxon>
        <taxon>Bacillati</taxon>
        <taxon>Bacillota</taxon>
        <taxon>Bacilli</taxon>
        <taxon>Bacillales</taxon>
        <taxon>Paenibacillaceae</taxon>
        <taxon>Paenibacillus</taxon>
    </lineage>
</organism>
<dbReference type="CDD" id="cd00093">
    <property type="entry name" value="HTH_XRE"/>
    <property type="match status" value="1"/>
</dbReference>
<dbReference type="RefSeq" id="WP_212958586.1">
    <property type="nucleotide sequence ID" value="NZ_BORQ01000007.1"/>
</dbReference>
<dbReference type="Pfam" id="PF01381">
    <property type="entry name" value="HTH_3"/>
    <property type="match status" value="1"/>
</dbReference>
<dbReference type="InterPro" id="IPR010982">
    <property type="entry name" value="Lambda_DNA-bd_dom_sf"/>
</dbReference>
<gene>
    <name evidence="2" type="ORF">J2TS6_48500</name>
</gene>
<dbReference type="InterPro" id="IPR001387">
    <property type="entry name" value="Cro/C1-type_HTH"/>
</dbReference>
<keyword evidence="3" id="KW-1185">Reference proteome</keyword>
<feature type="domain" description="HTH cro/C1-type" evidence="1">
    <location>
        <begin position="14"/>
        <end position="68"/>
    </location>
</feature>
<evidence type="ECO:0000313" key="2">
    <source>
        <dbReference type="EMBL" id="GIO33709.1"/>
    </source>
</evidence>
<proteinExistence type="predicted"/>
<dbReference type="GO" id="GO:0003677">
    <property type="term" value="F:DNA binding"/>
    <property type="evidence" value="ECO:0007669"/>
    <property type="project" value="InterPro"/>
</dbReference>
<dbReference type="PROSITE" id="PS50943">
    <property type="entry name" value="HTH_CROC1"/>
    <property type="match status" value="1"/>
</dbReference>
<accession>A0A919XJ82</accession>
<evidence type="ECO:0000259" key="1">
    <source>
        <dbReference type="PROSITE" id="PS50943"/>
    </source>
</evidence>
<dbReference type="Gene3D" id="1.10.260.40">
    <property type="entry name" value="lambda repressor-like DNA-binding domains"/>
    <property type="match status" value="1"/>
</dbReference>
<dbReference type="SMART" id="SM00530">
    <property type="entry name" value="HTH_XRE"/>
    <property type="match status" value="1"/>
</dbReference>
<dbReference type="SUPFAM" id="SSF47413">
    <property type="entry name" value="lambda repressor-like DNA-binding domains"/>
    <property type="match status" value="1"/>
</dbReference>
<name>A0A919XJ82_9BACL</name>
<comment type="caution">
    <text evidence="2">The sequence shown here is derived from an EMBL/GenBank/DDBJ whole genome shotgun (WGS) entry which is preliminary data.</text>
</comment>
<reference evidence="2" key="1">
    <citation type="submission" date="2021-03" db="EMBL/GenBank/DDBJ databases">
        <title>Antimicrobial resistance genes in bacteria isolated from Japanese honey, and their potential for conferring macrolide and lincosamide resistance in the American foulbrood pathogen Paenibacillus larvae.</title>
        <authorList>
            <person name="Okamoto M."/>
            <person name="Kumagai M."/>
            <person name="Kanamori H."/>
            <person name="Takamatsu D."/>
        </authorList>
    </citation>
    <scope>NUCLEOTIDE SEQUENCE</scope>
    <source>
        <strain evidence="2">J2TS6</strain>
    </source>
</reference>
<dbReference type="EMBL" id="BORQ01000007">
    <property type="protein sequence ID" value="GIO33709.1"/>
    <property type="molecule type" value="Genomic_DNA"/>
</dbReference>
<dbReference type="Proteomes" id="UP000679779">
    <property type="component" value="Unassembled WGS sequence"/>
</dbReference>
<sequence>MNVAQKNTTRRDQMKVLRKKLNLSQHDLAMKIGCTETHIRFIERGINDPSSRMANAICHALKSDVYTVFPDIFKKNS</sequence>
<evidence type="ECO:0000313" key="3">
    <source>
        <dbReference type="Proteomes" id="UP000679779"/>
    </source>
</evidence>
<protein>
    <recommendedName>
        <fullName evidence="1">HTH cro/C1-type domain-containing protein</fullName>
    </recommendedName>
</protein>
<dbReference type="AlphaFoldDB" id="A0A919XJ82"/>